<evidence type="ECO:0000313" key="7">
    <source>
        <dbReference type="EMBL" id="GGZ65243.1"/>
    </source>
</evidence>
<dbReference type="InterPro" id="IPR001789">
    <property type="entry name" value="Sig_transdc_resp-reg_receiver"/>
</dbReference>
<dbReference type="SUPFAM" id="SSF55785">
    <property type="entry name" value="PYP-like sensor domain (PAS domain)"/>
    <property type="match status" value="1"/>
</dbReference>
<dbReference type="PROSITE" id="PS50109">
    <property type="entry name" value="HIS_KIN"/>
    <property type="match status" value="1"/>
</dbReference>
<dbReference type="InterPro" id="IPR035965">
    <property type="entry name" value="PAS-like_dom_sf"/>
</dbReference>
<dbReference type="SMART" id="SM00448">
    <property type="entry name" value="REC"/>
    <property type="match status" value="2"/>
</dbReference>
<sequence>MIGQIKVERPILVVDDTNSTRYSTARILRAAGVEVIEATSGQHAIELASRCGAVVLDVNLPDIDGFEVCRRLRAGALNARVPVIHLSAQRLRDEDKILGLESGADAYLTHPVEPGVLVATINALLRARAAEHAEMRSRERFEAIFRTAPVGIALVSDDGALRDSNTEMHRIFDTGEGDGEAALRERLQDVIAQCATAVDGSREPTVVTLSRADRAVYLDCRIAALDDGTRLLIVVDTTTKHQLEVERERLFESERSARRQAEEASLAKDSFLALLSHELRNPLAPISSAAKLLQMAPGDATVVDRASGVIVRQVRHMKELVDDLMDVSRVTRGLVELERLPLELRPVLEQAVEQVRPLLESRGHAFEVVVPDTPVVVDGDRTRLVQVVANLLNNAAKYTPPGGRISLALERMGDAAVIRVHDSGVGISATLLPHIFELFTQAERTPDRAQGGLGVGLALVRSVVKLHGGRVEAASPGEGAGSTFTVSLPLGSDAAAPVPERSLSGRRFEARDVLLVDDNADAAATLAEVLRLAGHRVHVAHDADTALAVARDPEARFDTFVLDIGLPGMTGYTLSEHLRDDPRWADAVFVALTGYGQETDHERSRAAGFDRHLVKPVRELDLLEELNALAAARVAG</sequence>
<dbReference type="SMART" id="SM00388">
    <property type="entry name" value="HisKA"/>
    <property type="match status" value="1"/>
</dbReference>
<dbReference type="Gene3D" id="6.10.250.690">
    <property type="match status" value="1"/>
</dbReference>
<gene>
    <name evidence="7" type="ORF">GCM10008101_18780</name>
</gene>
<dbReference type="InterPro" id="IPR011006">
    <property type="entry name" value="CheY-like_superfamily"/>
</dbReference>
<dbReference type="CDD" id="cd17574">
    <property type="entry name" value="REC_OmpR"/>
    <property type="match status" value="1"/>
</dbReference>
<dbReference type="SUPFAM" id="SSF52172">
    <property type="entry name" value="CheY-like"/>
    <property type="match status" value="2"/>
</dbReference>
<evidence type="ECO:0000259" key="6">
    <source>
        <dbReference type="PROSITE" id="PS50110"/>
    </source>
</evidence>
<dbReference type="SUPFAM" id="SSF47384">
    <property type="entry name" value="Homodimeric domain of signal transducing histidine kinase"/>
    <property type="match status" value="1"/>
</dbReference>
<evidence type="ECO:0000256" key="1">
    <source>
        <dbReference type="ARBA" id="ARBA00000085"/>
    </source>
</evidence>
<dbReference type="Pfam" id="PF02518">
    <property type="entry name" value="HATPase_c"/>
    <property type="match status" value="1"/>
</dbReference>
<protein>
    <recommendedName>
        <fullName evidence="2">histidine kinase</fullName>
        <ecNumber evidence="2">2.7.13.3</ecNumber>
    </recommendedName>
</protein>
<evidence type="ECO:0000256" key="2">
    <source>
        <dbReference type="ARBA" id="ARBA00012438"/>
    </source>
</evidence>
<dbReference type="InterPro" id="IPR003594">
    <property type="entry name" value="HATPase_dom"/>
</dbReference>
<name>A0ABQ3C839_9GAMM</name>
<dbReference type="Gene3D" id="3.30.450.20">
    <property type="entry name" value="PAS domain"/>
    <property type="match status" value="1"/>
</dbReference>
<dbReference type="SMART" id="SM00387">
    <property type="entry name" value="HATPase_c"/>
    <property type="match status" value="1"/>
</dbReference>
<dbReference type="PRINTS" id="PR00344">
    <property type="entry name" value="BCTRLSENSOR"/>
</dbReference>
<proteinExistence type="predicted"/>
<dbReference type="PANTHER" id="PTHR43547">
    <property type="entry name" value="TWO-COMPONENT HISTIDINE KINASE"/>
    <property type="match status" value="1"/>
</dbReference>
<dbReference type="InterPro" id="IPR004358">
    <property type="entry name" value="Sig_transdc_His_kin-like_C"/>
</dbReference>
<feature type="modified residue" description="4-aspartylphosphate" evidence="4">
    <location>
        <position position="57"/>
    </location>
</feature>
<dbReference type="Pfam" id="PF00072">
    <property type="entry name" value="Response_reg"/>
    <property type="match status" value="2"/>
</dbReference>
<dbReference type="Gene3D" id="1.10.287.130">
    <property type="match status" value="1"/>
</dbReference>
<organism evidence="7 8">
    <name type="scientific">Cognatilysobacter xinjiangensis</name>
    <dbReference type="NCBI Taxonomy" id="546892"/>
    <lineage>
        <taxon>Bacteria</taxon>
        <taxon>Pseudomonadati</taxon>
        <taxon>Pseudomonadota</taxon>
        <taxon>Gammaproteobacteria</taxon>
        <taxon>Lysobacterales</taxon>
        <taxon>Lysobacteraceae</taxon>
        <taxon>Cognatilysobacter</taxon>
    </lineage>
</organism>
<dbReference type="SUPFAM" id="SSF55874">
    <property type="entry name" value="ATPase domain of HSP90 chaperone/DNA topoisomerase II/histidine kinase"/>
    <property type="match status" value="1"/>
</dbReference>
<comment type="catalytic activity">
    <reaction evidence="1">
        <text>ATP + protein L-histidine = ADP + protein N-phospho-L-histidine.</text>
        <dbReference type="EC" id="2.7.13.3"/>
    </reaction>
</comment>
<dbReference type="InterPro" id="IPR036097">
    <property type="entry name" value="HisK_dim/P_sf"/>
</dbReference>
<dbReference type="Gene3D" id="3.30.565.10">
    <property type="entry name" value="Histidine kinase-like ATPase, C-terminal domain"/>
    <property type="match status" value="1"/>
</dbReference>
<dbReference type="CDD" id="cd00075">
    <property type="entry name" value="HATPase"/>
    <property type="match status" value="1"/>
</dbReference>
<dbReference type="EC" id="2.7.13.3" evidence="2"/>
<feature type="domain" description="Response regulatory" evidence="6">
    <location>
        <begin position="512"/>
        <end position="630"/>
    </location>
</feature>
<dbReference type="PANTHER" id="PTHR43547:SF2">
    <property type="entry name" value="HYBRID SIGNAL TRANSDUCTION HISTIDINE KINASE C"/>
    <property type="match status" value="1"/>
</dbReference>
<dbReference type="InterPro" id="IPR003661">
    <property type="entry name" value="HisK_dim/P_dom"/>
</dbReference>
<accession>A0ABQ3C839</accession>
<evidence type="ECO:0000256" key="3">
    <source>
        <dbReference type="ARBA" id="ARBA00022553"/>
    </source>
</evidence>
<feature type="domain" description="Histidine kinase" evidence="5">
    <location>
        <begin position="274"/>
        <end position="492"/>
    </location>
</feature>
<evidence type="ECO:0000256" key="4">
    <source>
        <dbReference type="PROSITE-ProRule" id="PRU00169"/>
    </source>
</evidence>
<dbReference type="Proteomes" id="UP000643403">
    <property type="component" value="Unassembled WGS sequence"/>
</dbReference>
<comment type="caution">
    <text evidence="7">The sequence shown here is derived from an EMBL/GenBank/DDBJ whole genome shotgun (WGS) entry which is preliminary data.</text>
</comment>
<dbReference type="PROSITE" id="PS50110">
    <property type="entry name" value="RESPONSE_REGULATORY"/>
    <property type="match status" value="2"/>
</dbReference>
<reference evidence="8" key="1">
    <citation type="journal article" date="2019" name="Int. J. Syst. Evol. Microbiol.">
        <title>The Global Catalogue of Microorganisms (GCM) 10K type strain sequencing project: providing services to taxonomists for standard genome sequencing and annotation.</title>
        <authorList>
            <consortium name="The Broad Institute Genomics Platform"/>
            <consortium name="The Broad Institute Genome Sequencing Center for Infectious Disease"/>
            <person name="Wu L."/>
            <person name="Ma J."/>
        </authorList>
    </citation>
    <scope>NUCLEOTIDE SEQUENCE [LARGE SCALE GENOMIC DNA]</scope>
    <source>
        <strain evidence="8">KCTC 22558</strain>
    </source>
</reference>
<feature type="domain" description="Response regulatory" evidence="6">
    <location>
        <begin position="10"/>
        <end position="125"/>
    </location>
</feature>
<dbReference type="EMBL" id="BMXY01000002">
    <property type="protein sequence ID" value="GGZ65243.1"/>
    <property type="molecule type" value="Genomic_DNA"/>
</dbReference>
<evidence type="ECO:0000313" key="8">
    <source>
        <dbReference type="Proteomes" id="UP000643403"/>
    </source>
</evidence>
<keyword evidence="8" id="KW-1185">Reference proteome</keyword>
<feature type="modified residue" description="4-aspartylphosphate" evidence="4">
    <location>
        <position position="563"/>
    </location>
</feature>
<dbReference type="Pfam" id="PF00512">
    <property type="entry name" value="HisKA"/>
    <property type="match status" value="1"/>
</dbReference>
<dbReference type="InterPro" id="IPR005467">
    <property type="entry name" value="His_kinase_dom"/>
</dbReference>
<keyword evidence="3 4" id="KW-0597">Phosphoprotein</keyword>
<dbReference type="CDD" id="cd00082">
    <property type="entry name" value="HisKA"/>
    <property type="match status" value="1"/>
</dbReference>
<dbReference type="InterPro" id="IPR036890">
    <property type="entry name" value="HATPase_C_sf"/>
</dbReference>
<dbReference type="RefSeq" id="WP_189449268.1">
    <property type="nucleotide sequence ID" value="NZ_BMXY01000002.1"/>
</dbReference>
<dbReference type="Gene3D" id="3.40.50.2300">
    <property type="match status" value="2"/>
</dbReference>
<dbReference type="CDD" id="cd17580">
    <property type="entry name" value="REC_2_DhkD-like"/>
    <property type="match status" value="1"/>
</dbReference>
<evidence type="ECO:0000259" key="5">
    <source>
        <dbReference type="PROSITE" id="PS50109"/>
    </source>
</evidence>